<dbReference type="SMART" id="SM00656">
    <property type="entry name" value="Amb_all"/>
    <property type="match status" value="1"/>
</dbReference>
<dbReference type="RefSeq" id="WP_420851847.1">
    <property type="nucleotide sequence ID" value="NZ_CAKMMW010000002.1"/>
</dbReference>
<evidence type="ECO:0000256" key="1">
    <source>
        <dbReference type="ARBA" id="ARBA00023239"/>
    </source>
</evidence>
<comment type="subcellular location">
    <subcellularLocation>
        <location evidence="2">Secreted</location>
    </subcellularLocation>
</comment>
<evidence type="ECO:0000313" key="6">
    <source>
        <dbReference type="EMBL" id="CAH1197089.1"/>
    </source>
</evidence>
<protein>
    <recommendedName>
        <fullName evidence="5">Pectate lyase domain-containing protein</fullName>
    </recommendedName>
</protein>
<keyword evidence="1 2" id="KW-0456">Lyase</keyword>
<evidence type="ECO:0000313" key="7">
    <source>
        <dbReference type="Proteomes" id="UP000838821"/>
    </source>
</evidence>
<dbReference type="Pfam" id="PF12245">
    <property type="entry name" value="Big_3_2"/>
    <property type="match status" value="2"/>
</dbReference>
<dbReference type="InterPro" id="IPR022038">
    <property type="entry name" value="Ig-like_bact"/>
</dbReference>
<proteinExistence type="inferred from homology"/>
<dbReference type="SUPFAM" id="SSF51126">
    <property type="entry name" value="Pectin lyase-like"/>
    <property type="match status" value="1"/>
</dbReference>
<evidence type="ECO:0000256" key="4">
    <source>
        <dbReference type="SAM" id="SignalP"/>
    </source>
</evidence>
<keyword evidence="2" id="KW-0624">Polysaccharide degradation</keyword>
<dbReference type="InterPro" id="IPR011050">
    <property type="entry name" value="Pectin_lyase_fold/virulence"/>
</dbReference>
<keyword evidence="2" id="KW-0964">Secreted</keyword>
<dbReference type="Proteomes" id="UP000838821">
    <property type="component" value="Unassembled WGS sequence"/>
</dbReference>
<dbReference type="PANTHER" id="PTHR31683">
    <property type="entry name" value="PECTATE LYASE 18-RELATED"/>
    <property type="match status" value="1"/>
</dbReference>
<name>A0ABM9BZB4_9BACL</name>
<dbReference type="Gene3D" id="2.60.40.10">
    <property type="entry name" value="Immunoglobulins"/>
    <property type="match status" value="1"/>
</dbReference>
<gene>
    <name evidence="6" type="ORF">PAECIP111891_01058</name>
</gene>
<evidence type="ECO:0000256" key="2">
    <source>
        <dbReference type="RuleBase" id="RU361173"/>
    </source>
</evidence>
<dbReference type="Pfam" id="PF18283">
    <property type="entry name" value="CBM77"/>
    <property type="match status" value="1"/>
</dbReference>
<feature type="region of interest" description="Disordered" evidence="3">
    <location>
        <begin position="561"/>
        <end position="610"/>
    </location>
</feature>
<dbReference type="EMBL" id="CAKMMW010000002">
    <property type="protein sequence ID" value="CAH1197089.1"/>
    <property type="molecule type" value="Genomic_DNA"/>
</dbReference>
<reference evidence="6" key="1">
    <citation type="submission" date="2022-01" db="EMBL/GenBank/DDBJ databases">
        <authorList>
            <person name="Criscuolo A."/>
        </authorList>
    </citation>
    <scope>NUCLEOTIDE SEQUENCE</scope>
    <source>
        <strain evidence="6">CIP111891</strain>
    </source>
</reference>
<comment type="caution">
    <text evidence="6">The sequence shown here is derived from an EMBL/GenBank/DDBJ whole genome shotgun (WGS) entry which is preliminary data.</text>
</comment>
<dbReference type="PANTHER" id="PTHR31683:SF18">
    <property type="entry name" value="PECTATE LYASE 21-RELATED"/>
    <property type="match status" value="1"/>
</dbReference>
<evidence type="ECO:0000259" key="5">
    <source>
        <dbReference type="SMART" id="SM00656"/>
    </source>
</evidence>
<dbReference type="InterPro" id="IPR013783">
    <property type="entry name" value="Ig-like_fold"/>
</dbReference>
<sequence>MKKNVSKVTSYVLLFAIALSVFASGMFNTAVHAAAPSLSGSGGWNETAFVEWSPVSNAQGYNVFVKPASAADSQYVQIDTELIRQYPTYWRADAVGLAAGSYVMKVEAILSGGSSESTVSGTISVTPHDRSGFAFASQSPFSTGSGAYNEDGTLRNGAQVIYVTSATAQTVSLDVITSSSGTKQTGVGIGPILALRQKGYDKTPLAIRFIGKVTDADMGSSLNSSGFLQVKGNSSYTEMNTTVEGIGKDATVYGWGFLLRNVGNVEVRNLGILLFQDDAVSMDTGNVNVWVHNNDITYGKAGSDADQAKGDGSTDLKGASTYTTISYNHYWDSGKAALIGLSESSEFFVTFHHNWFDHSDSRHPRIRKGTIHVYNNFFDGVSKYGSGMTTAGSAFVESNYYRHSKNPMLISLQGTDISGGSPGTFSGENGGMIKAYNNSIVDLVGGLIYANSNEGSAPANATSFDAYLASTRNETVPSSYKALVGGTAYNNFDTTIDTGVNVADIDSVSTVEQVVTAEAGRLGSGDFTWTFNDAVDDTSSDLNSALMSKILSYTSQLVSIGGNSTATPPTPTPPTPTPPTPTPPAATPTPPTSTPTPTPTPPGPSGSTIVHNFTTDGKASSFFNIQGNLSTSKGTVIFNGLTLTQCLKMESTTSIGFTTTTASTLTLVLNTADGTKIKVDGTSYPMTNGIVTVSLAPGAHTITKTDVTNLFYMKLTGVESDTTPPGDATFTANVTTPTNTNVNVIIQYPDDAAVKEYKVGIEGTWLPYTTPIIMATNNTIFARSTDTVGNTSNVSSYNVSNIDKTPPAVATLSADVTSLTNMDVTVTISYPLDATVKEYKLGDNGTWTAYVTPVVVSEISTVYARATDAAGNVSNETNYTVSNIDHIAPIDATLAVDTTVLTNQDVTVTINYPADASSMEYKLGANGAWTPYTEPVVVSDNDTVFARGIDAVGNISNVTSLTVSNIQKIAPVTTATLSPAAPNGKNSWYMTDVTVNFSISASVNGGSVTTEYQVNDGDWIAYTGFIPAFSDGTYKLGYRSKDQAGNVENLKTIEFYVDKTAPVLTVQLDKTSIWPANHKMVTIDATLDTGDATSGVESVVLTSITSNQPNSDSSDIQVNFGTAATSFSLRAEKARIYTITYTATDKAGNKTVTTATVTVPHDQSVQ</sequence>
<dbReference type="InterPro" id="IPR012334">
    <property type="entry name" value="Pectin_lyas_fold"/>
</dbReference>
<dbReference type="Pfam" id="PF00544">
    <property type="entry name" value="Pectate_lyase_4"/>
    <property type="match status" value="1"/>
</dbReference>
<accession>A0ABM9BZB4</accession>
<comment type="similarity">
    <text evidence="2">Belongs to the polysaccharide lyase 1 family.</text>
</comment>
<feature type="chain" id="PRO_5046529987" description="Pectate lyase domain-containing protein" evidence="4">
    <location>
        <begin position="24"/>
        <end position="1166"/>
    </location>
</feature>
<dbReference type="Gene3D" id="2.160.20.10">
    <property type="entry name" value="Single-stranded right-handed beta-helix, Pectin lyase-like"/>
    <property type="match status" value="1"/>
</dbReference>
<feature type="compositionally biased region" description="Pro residues" evidence="3">
    <location>
        <begin position="568"/>
        <end position="604"/>
    </location>
</feature>
<dbReference type="InterPro" id="IPR045032">
    <property type="entry name" value="PEL"/>
</dbReference>
<keyword evidence="4" id="KW-0732">Signal</keyword>
<keyword evidence="7" id="KW-1185">Reference proteome</keyword>
<dbReference type="InterPro" id="IPR041253">
    <property type="entry name" value="CBM77"/>
</dbReference>
<dbReference type="InterPro" id="IPR002022">
    <property type="entry name" value="Pec_lyase"/>
</dbReference>
<evidence type="ECO:0000256" key="3">
    <source>
        <dbReference type="SAM" id="MobiDB-lite"/>
    </source>
</evidence>
<feature type="signal peptide" evidence="4">
    <location>
        <begin position="1"/>
        <end position="23"/>
    </location>
</feature>
<organism evidence="6 7">
    <name type="scientific">Paenibacillus allorhizoplanae</name>
    <dbReference type="NCBI Taxonomy" id="2905648"/>
    <lineage>
        <taxon>Bacteria</taxon>
        <taxon>Bacillati</taxon>
        <taxon>Bacillota</taxon>
        <taxon>Bacilli</taxon>
        <taxon>Bacillales</taxon>
        <taxon>Paenibacillaceae</taxon>
        <taxon>Paenibacillus</taxon>
    </lineage>
</organism>
<keyword evidence="2" id="KW-0119">Carbohydrate metabolism</keyword>
<feature type="domain" description="Pectate lyase" evidence="5">
    <location>
        <begin position="206"/>
        <end position="407"/>
    </location>
</feature>